<organism evidence="8 9">
    <name type="scientific">Actinia tenebrosa</name>
    <name type="common">Australian red waratah sea anemone</name>
    <dbReference type="NCBI Taxonomy" id="6105"/>
    <lineage>
        <taxon>Eukaryota</taxon>
        <taxon>Metazoa</taxon>
        <taxon>Cnidaria</taxon>
        <taxon>Anthozoa</taxon>
        <taxon>Hexacorallia</taxon>
        <taxon>Actiniaria</taxon>
        <taxon>Actiniidae</taxon>
        <taxon>Actinia</taxon>
    </lineage>
</organism>
<protein>
    <recommendedName>
        <fullName evidence="2 5">acylphosphatase</fullName>
        <ecNumber evidence="2 5">3.6.1.7</ecNumber>
    </recommendedName>
</protein>
<evidence type="ECO:0000259" key="7">
    <source>
        <dbReference type="PROSITE" id="PS51160"/>
    </source>
</evidence>
<sequence length="100" mass="11646">MAARKALMSVDYEVFGRVQGVFFRKYTWKKALELKLVGWVKNTKKNTVVGQVQGEKSNVERMKEWLTRTGSPSSRIERCVFSNEINIPTLNFKSFEIVRK</sequence>
<dbReference type="FunFam" id="3.30.70.100:FF:000011">
    <property type="entry name" value="Acylphosphatase"/>
    <property type="match status" value="1"/>
</dbReference>
<feature type="active site" evidence="5">
    <location>
        <position position="42"/>
    </location>
</feature>
<dbReference type="SUPFAM" id="SSF54975">
    <property type="entry name" value="Acylphosphatase/BLUF domain-like"/>
    <property type="match status" value="1"/>
</dbReference>
<evidence type="ECO:0000313" key="9">
    <source>
        <dbReference type="RefSeq" id="XP_031549309.1"/>
    </source>
</evidence>
<dbReference type="InParanoid" id="A0A6P8GYM2"/>
<comment type="similarity">
    <text evidence="1 6">Belongs to the acylphosphatase family.</text>
</comment>
<dbReference type="Gene3D" id="3.30.70.100">
    <property type="match status" value="1"/>
</dbReference>
<evidence type="ECO:0000256" key="1">
    <source>
        <dbReference type="ARBA" id="ARBA00005614"/>
    </source>
</evidence>
<evidence type="ECO:0000256" key="4">
    <source>
        <dbReference type="ARBA" id="ARBA00047645"/>
    </source>
</evidence>
<keyword evidence="8" id="KW-1185">Reference proteome</keyword>
<dbReference type="PANTHER" id="PTHR10029">
    <property type="entry name" value="ACYLPHOSPHATASE"/>
    <property type="match status" value="1"/>
</dbReference>
<evidence type="ECO:0000256" key="3">
    <source>
        <dbReference type="ARBA" id="ARBA00022801"/>
    </source>
</evidence>
<dbReference type="RefSeq" id="XP_031549309.1">
    <property type="nucleotide sequence ID" value="XM_031693449.1"/>
</dbReference>
<dbReference type="PRINTS" id="PR00112">
    <property type="entry name" value="ACYLPHPHTASE"/>
</dbReference>
<dbReference type="InterPro" id="IPR017968">
    <property type="entry name" value="Acylphosphatase_CS"/>
</dbReference>
<evidence type="ECO:0000313" key="8">
    <source>
        <dbReference type="Proteomes" id="UP000515163"/>
    </source>
</evidence>
<dbReference type="OrthoDB" id="7961613at2759"/>
<dbReference type="KEGG" id="aten:116286864"/>
<evidence type="ECO:0000256" key="2">
    <source>
        <dbReference type="ARBA" id="ARBA00012150"/>
    </source>
</evidence>
<dbReference type="InterPro" id="IPR001792">
    <property type="entry name" value="Acylphosphatase-like_dom"/>
</dbReference>
<gene>
    <name evidence="9" type="primary">LOC116286864</name>
</gene>
<dbReference type="EC" id="3.6.1.7" evidence="2 5"/>
<evidence type="ECO:0000256" key="5">
    <source>
        <dbReference type="PROSITE-ProRule" id="PRU00520"/>
    </source>
</evidence>
<dbReference type="PANTHER" id="PTHR10029:SF3">
    <property type="entry name" value="ACYLPHOSPHATASE-RELATED"/>
    <property type="match status" value="1"/>
</dbReference>
<dbReference type="GO" id="GO:0003998">
    <property type="term" value="F:acylphosphatase activity"/>
    <property type="evidence" value="ECO:0007669"/>
    <property type="project" value="UniProtKB-EC"/>
</dbReference>
<name>A0A6P8GYM2_ACTTE</name>
<feature type="active site" evidence="5">
    <location>
        <position position="24"/>
    </location>
</feature>
<proteinExistence type="inferred from homology"/>
<reference evidence="9" key="1">
    <citation type="submission" date="2025-08" db="UniProtKB">
        <authorList>
            <consortium name="RefSeq"/>
        </authorList>
    </citation>
    <scope>IDENTIFICATION</scope>
    <source>
        <tissue evidence="9">Tentacle</tissue>
    </source>
</reference>
<accession>A0A6P8GYM2</accession>
<dbReference type="InterPro" id="IPR036046">
    <property type="entry name" value="Acylphosphatase-like_dom_sf"/>
</dbReference>
<dbReference type="Pfam" id="PF00708">
    <property type="entry name" value="Acylphosphatase"/>
    <property type="match status" value="1"/>
</dbReference>
<evidence type="ECO:0000256" key="6">
    <source>
        <dbReference type="RuleBase" id="RU004168"/>
    </source>
</evidence>
<dbReference type="AlphaFoldDB" id="A0A6P8GYM2"/>
<dbReference type="InterPro" id="IPR020456">
    <property type="entry name" value="Acylphosphatase"/>
</dbReference>
<feature type="domain" description="Acylphosphatase-like" evidence="7">
    <location>
        <begin position="9"/>
        <end position="99"/>
    </location>
</feature>
<dbReference type="PROSITE" id="PS51160">
    <property type="entry name" value="ACYLPHOSPHATASE_3"/>
    <property type="match status" value="1"/>
</dbReference>
<dbReference type="Proteomes" id="UP000515163">
    <property type="component" value="Unplaced"/>
</dbReference>
<dbReference type="PROSITE" id="PS00150">
    <property type="entry name" value="ACYLPHOSPHATASE_1"/>
    <property type="match status" value="1"/>
</dbReference>
<keyword evidence="3 5" id="KW-0378">Hydrolase</keyword>
<dbReference type="FunCoup" id="A0A6P8GYM2">
    <property type="interactions" value="104"/>
</dbReference>
<dbReference type="GeneID" id="116286864"/>
<comment type="catalytic activity">
    <reaction evidence="4 5">
        <text>an acyl phosphate + H2O = a carboxylate + phosphate + H(+)</text>
        <dbReference type="Rhea" id="RHEA:14965"/>
        <dbReference type="ChEBI" id="CHEBI:15377"/>
        <dbReference type="ChEBI" id="CHEBI:15378"/>
        <dbReference type="ChEBI" id="CHEBI:29067"/>
        <dbReference type="ChEBI" id="CHEBI:43474"/>
        <dbReference type="ChEBI" id="CHEBI:59918"/>
        <dbReference type="EC" id="3.6.1.7"/>
    </reaction>
</comment>